<dbReference type="PROSITE" id="PS00041">
    <property type="entry name" value="HTH_ARAC_FAMILY_1"/>
    <property type="match status" value="1"/>
</dbReference>
<accession>A0A6I7HME0</accession>
<proteinExistence type="predicted"/>
<dbReference type="InterPro" id="IPR009057">
    <property type="entry name" value="Homeodomain-like_sf"/>
</dbReference>
<dbReference type="GO" id="GO:0003700">
    <property type="term" value="F:DNA-binding transcription factor activity"/>
    <property type="evidence" value="ECO:0007669"/>
    <property type="project" value="InterPro"/>
</dbReference>
<evidence type="ECO:0000256" key="2">
    <source>
        <dbReference type="ARBA" id="ARBA00023125"/>
    </source>
</evidence>
<evidence type="ECO:0000259" key="4">
    <source>
        <dbReference type="PROSITE" id="PS01124"/>
    </source>
</evidence>
<feature type="domain" description="HTH araC/xylS-type" evidence="4">
    <location>
        <begin position="203"/>
        <end position="284"/>
    </location>
</feature>
<dbReference type="Proteomes" id="UP000252582">
    <property type="component" value="Unassembled WGS sequence"/>
</dbReference>
<dbReference type="InterPro" id="IPR050204">
    <property type="entry name" value="AraC_XylS_family_regulators"/>
</dbReference>
<reference evidence="5 6" key="1">
    <citation type="submission" date="2018-07" db="EMBL/GenBank/DDBJ databases">
        <title>Genomic Encyclopedia of Type Strains, Phase IV (KMG-IV): sequencing the most valuable type-strain genomes for metagenomic binning, comparative biology and taxonomic classification.</title>
        <authorList>
            <person name="Goeker M."/>
        </authorList>
    </citation>
    <scope>NUCLEOTIDE SEQUENCE [LARGE SCALE GENOMIC DNA]</scope>
    <source>
        <strain evidence="5 6">DSM 25528</strain>
    </source>
</reference>
<keyword evidence="3" id="KW-0804">Transcription</keyword>
<dbReference type="InterPro" id="IPR018060">
    <property type="entry name" value="HTH_AraC"/>
</dbReference>
<keyword evidence="2" id="KW-0238">DNA-binding</keyword>
<evidence type="ECO:0000313" key="6">
    <source>
        <dbReference type="Proteomes" id="UP000252582"/>
    </source>
</evidence>
<protein>
    <submittedName>
        <fullName evidence="5">AraC family transcriptional regulator</fullName>
    </submittedName>
</protein>
<dbReference type="SMART" id="SM00342">
    <property type="entry name" value="HTH_ARAC"/>
    <property type="match status" value="1"/>
</dbReference>
<dbReference type="SUPFAM" id="SSF46689">
    <property type="entry name" value="Homeodomain-like"/>
    <property type="match status" value="1"/>
</dbReference>
<dbReference type="PANTHER" id="PTHR46796">
    <property type="entry name" value="HTH-TYPE TRANSCRIPTIONAL ACTIVATOR RHAS-RELATED"/>
    <property type="match status" value="1"/>
</dbReference>
<dbReference type="GO" id="GO:0043565">
    <property type="term" value="F:sequence-specific DNA binding"/>
    <property type="evidence" value="ECO:0007669"/>
    <property type="project" value="InterPro"/>
</dbReference>
<keyword evidence="6" id="KW-1185">Reference proteome</keyword>
<dbReference type="Gene3D" id="1.10.10.60">
    <property type="entry name" value="Homeodomain-like"/>
    <property type="match status" value="2"/>
</dbReference>
<dbReference type="Pfam" id="PF12833">
    <property type="entry name" value="HTH_18"/>
    <property type="match status" value="1"/>
</dbReference>
<comment type="caution">
    <text evidence="5">The sequence shown here is derived from an EMBL/GenBank/DDBJ whole genome shotgun (WGS) entry which is preliminary data.</text>
</comment>
<gene>
    <name evidence="5" type="ORF">DFR48_104106</name>
</gene>
<dbReference type="PANTHER" id="PTHR46796:SF13">
    <property type="entry name" value="HTH-TYPE TRANSCRIPTIONAL ACTIVATOR RHAS"/>
    <property type="match status" value="1"/>
</dbReference>
<organism evidence="5 6">
    <name type="scientific">Ciceribacter lividus</name>
    <dbReference type="NCBI Taxonomy" id="1197950"/>
    <lineage>
        <taxon>Bacteria</taxon>
        <taxon>Pseudomonadati</taxon>
        <taxon>Pseudomonadota</taxon>
        <taxon>Alphaproteobacteria</taxon>
        <taxon>Hyphomicrobiales</taxon>
        <taxon>Rhizobiaceae</taxon>
        <taxon>Ciceribacter</taxon>
    </lineage>
</organism>
<evidence type="ECO:0000256" key="3">
    <source>
        <dbReference type="ARBA" id="ARBA00023163"/>
    </source>
</evidence>
<evidence type="ECO:0000256" key="1">
    <source>
        <dbReference type="ARBA" id="ARBA00023015"/>
    </source>
</evidence>
<keyword evidence="1" id="KW-0805">Transcription regulation</keyword>
<dbReference type="PROSITE" id="PS01124">
    <property type="entry name" value="HTH_ARAC_FAMILY_2"/>
    <property type="match status" value="1"/>
</dbReference>
<dbReference type="AlphaFoldDB" id="A0A6I7HME0"/>
<sequence length="316" mass="35195">MVPDKKMDKIEGNALGGISVNALSLTLTRSTIKMQHSPTWRIDKCNSVHDLVICLTGTAEYEIGGEKVILSPGRAMLIEAGNRFIGRTLSSDLYTGVAQHFTLDVFGRMDLIAQMDLRHSVEMPHWSMLEPLVRHYRETAPPSSTNLAQHHLFMVLLIEFIEAAFLGWRRPSQAAANNPDALSLSVMVAASQIAADPLNDGIVESALASIGYNQDYFRREFRRQVGLTPHKYQEFKRMERAMGVLAAGGSVKKAAEYVGYADFYYFSRMFKRYIGISPAGYKAAEKRHRDGGFPRGEEDGLAVFPILARKSVIGNH</sequence>
<name>A0A6I7HME0_9HYPH</name>
<dbReference type="InterPro" id="IPR018062">
    <property type="entry name" value="HTH_AraC-typ_CS"/>
</dbReference>
<dbReference type="EMBL" id="QPIX01000004">
    <property type="protein sequence ID" value="RCW25854.1"/>
    <property type="molecule type" value="Genomic_DNA"/>
</dbReference>
<evidence type="ECO:0000313" key="5">
    <source>
        <dbReference type="EMBL" id="RCW25854.1"/>
    </source>
</evidence>